<keyword evidence="2" id="KW-1278">Translocase</keyword>
<dbReference type="OMA" id="WILATPI"/>
<dbReference type="WBParaSite" id="nRc.2.0.1.t42119-RA">
    <property type="protein sequence ID" value="nRc.2.0.1.t42119-RA"/>
    <property type="gene ID" value="nRc.2.0.1.g42119"/>
</dbReference>
<proteinExistence type="predicted"/>
<protein>
    <submittedName>
        <fullName evidence="6">HMA domain-containing protein</fullName>
    </submittedName>
</protein>
<sequence length="254" mass="28448">MQFLRKNCVLGPLKKGKIRRRKMTDFDDTGNLKMDRCTILIQGMTCGSCVANIQNGMKKVDGVHDIIISLLAGKADVFYDAAQILPSQIASRIEEMGFDAQLIDNPQPDVGRLEVLISGMTCASCEAKLEAQVRKIPGILTCNVSHLLAKGSFTYDRFSCGPRKIISAIEIMGFGCSLISRPDDRFRNLNNFEEIRRWRNSFFVSLIFGLPVMLIMIYFHWFKHTTTNPANQILIVAGVSLDNFLLLILATPVQ</sequence>
<evidence type="ECO:0000313" key="6">
    <source>
        <dbReference type="WBParaSite" id="nRc.2.0.1.t42119-RA"/>
    </source>
</evidence>
<reference evidence="6" key="1">
    <citation type="submission" date="2022-11" db="UniProtKB">
        <authorList>
            <consortium name="WormBaseParasite"/>
        </authorList>
    </citation>
    <scope>IDENTIFICATION</scope>
</reference>
<dbReference type="PRINTS" id="PR00942">
    <property type="entry name" value="CUATPASEI"/>
</dbReference>
<dbReference type="GO" id="GO:0060003">
    <property type="term" value="P:copper ion export"/>
    <property type="evidence" value="ECO:0007669"/>
    <property type="project" value="TreeGrafter"/>
</dbReference>
<evidence type="ECO:0000259" key="4">
    <source>
        <dbReference type="PROSITE" id="PS50846"/>
    </source>
</evidence>
<dbReference type="Gene3D" id="3.30.70.100">
    <property type="match status" value="2"/>
</dbReference>
<keyword evidence="3" id="KW-0812">Transmembrane</keyword>
<feature type="domain" description="HMA" evidence="4">
    <location>
        <begin position="35"/>
        <end position="101"/>
    </location>
</feature>
<dbReference type="GO" id="GO:0006878">
    <property type="term" value="P:intracellular copper ion homeostasis"/>
    <property type="evidence" value="ECO:0007669"/>
    <property type="project" value="TreeGrafter"/>
</dbReference>
<keyword evidence="5" id="KW-1185">Reference proteome</keyword>
<evidence type="ECO:0000256" key="3">
    <source>
        <dbReference type="SAM" id="Phobius"/>
    </source>
</evidence>
<dbReference type="GO" id="GO:0015677">
    <property type="term" value="P:copper ion import"/>
    <property type="evidence" value="ECO:0007669"/>
    <property type="project" value="TreeGrafter"/>
</dbReference>
<name>A0A915KT82_ROMCU</name>
<keyword evidence="3" id="KW-0472">Membrane</keyword>
<dbReference type="InterPro" id="IPR036163">
    <property type="entry name" value="HMA_dom_sf"/>
</dbReference>
<dbReference type="InterPro" id="IPR006121">
    <property type="entry name" value="HMA_dom"/>
</dbReference>
<dbReference type="GO" id="GO:0005507">
    <property type="term" value="F:copper ion binding"/>
    <property type="evidence" value="ECO:0007669"/>
    <property type="project" value="TreeGrafter"/>
</dbReference>
<dbReference type="AlphaFoldDB" id="A0A915KT82"/>
<feature type="transmembrane region" description="Helical" evidence="3">
    <location>
        <begin position="202"/>
        <end position="221"/>
    </location>
</feature>
<dbReference type="CDD" id="cd00371">
    <property type="entry name" value="HMA"/>
    <property type="match status" value="2"/>
</dbReference>
<accession>A0A915KT82</accession>
<feature type="transmembrane region" description="Helical" evidence="3">
    <location>
        <begin position="233"/>
        <end position="253"/>
    </location>
</feature>
<dbReference type="PROSITE" id="PS50846">
    <property type="entry name" value="HMA_2"/>
    <property type="match status" value="2"/>
</dbReference>
<dbReference type="FunFam" id="3.30.70.100:FF:000001">
    <property type="entry name" value="ATPase copper transporting beta"/>
    <property type="match status" value="2"/>
</dbReference>
<dbReference type="GO" id="GO:0005802">
    <property type="term" value="C:trans-Golgi network"/>
    <property type="evidence" value="ECO:0007669"/>
    <property type="project" value="TreeGrafter"/>
</dbReference>
<evidence type="ECO:0000256" key="1">
    <source>
        <dbReference type="ARBA" id="ARBA00022723"/>
    </source>
</evidence>
<dbReference type="Proteomes" id="UP000887565">
    <property type="component" value="Unplaced"/>
</dbReference>
<dbReference type="GO" id="GO:0005886">
    <property type="term" value="C:plasma membrane"/>
    <property type="evidence" value="ECO:0007669"/>
    <property type="project" value="TreeGrafter"/>
</dbReference>
<feature type="domain" description="HMA" evidence="4">
    <location>
        <begin position="111"/>
        <end position="177"/>
    </location>
</feature>
<evidence type="ECO:0000313" key="5">
    <source>
        <dbReference type="Proteomes" id="UP000887565"/>
    </source>
</evidence>
<dbReference type="SUPFAM" id="SSF55008">
    <property type="entry name" value="HMA, heavy metal-associated domain"/>
    <property type="match status" value="2"/>
</dbReference>
<dbReference type="GO" id="GO:0043682">
    <property type="term" value="F:P-type divalent copper transporter activity"/>
    <property type="evidence" value="ECO:0007669"/>
    <property type="project" value="TreeGrafter"/>
</dbReference>
<evidence type="ECO:0000256" key="2">
    <source>
        <dbReference type="ARBA" id="ARBA00022967"/>
    </source>
</evidence>
<organism evidence="5 6">
    <name type="scientific">Romanomermis culicivorax</name>
    <name type="common">Nematode worm</name>
    <dbReference type="NCBI Taxonomy" id="13658"/>
    <lineage>
        <taxon>Eukaryota</taxon>
        <taxon>Metazoa</taxon>
        <taxon>Ecdysozoa</taxon>
        <taxon>Nematoda</taxon>
        <taxon>Enoplea</taxon>
        <taxon>Dorylaimia</taxon>
        <taxon>Mermithida</taxon>
        <taxon>Mermithoidea</taxon>
        <taxon>Mermithidae</taxon>
        <taxon>Romanomermis</taxon>
    </lineage>
</organism>
<dbReference type="PANTHER" id="PTHR43520:SF8">
    <property type="entry name" value="P-TYPE CU(+) TRANSPORTER"/>
    <property type="match status" value="1"/>
</dbReference>
<dbReference type="PANTHER" id="PTHR43520">
    <property type="entry name" value="ATP7, ISOFORM B"/>
    <property type="match status" value="1"/>
</dbReference>
<dbReference type="Pfam" id="PF00403">
    <property type="entry name" value="HMA"/>
    <property type="match status" value="2"/>
</dbReference>
<keyword evidence="1" id="KW-0479">Metal-binding</keyword>
<keyword evidence="3" id="KW-1133">Transmembrane helix</keyword>